<gene>
    <name evidence="11" type="ORF">PPNO1_LOCUS5398</name>
</gene>
<keyword evidence="8" id="KW-0624">Polysaccharide degradation</keyword>
<keyword evidence="12" id="KW-1185">Reference proteome</keyword>
<keyword evidence="4" id="KW-0378">Hydrolase</keyword>
<keyword evidence="5" id="KW-0136">Cellulose degradation</keyword>
<dbReference type="EMBL" id="CALLCH030000012">
    <property type="protein sequence ID" value="CAI4215691.1"/>
    <property type="molecule type" value="Genomic_DNA"/>
</dbReference>
<reference evidence="11" key="1">
    <citation type="submission" date="2022-11" db="EMBL/GenBank/DDBJ databases">
        <authorList>
            <person name="Scott C."/>
            <person name="Bruce N."/>
        </authorList>
    </citation>
    <scope>NUCLEOTIDE SEQUENCE</scope>
</reference>
<protein>
    <recommendedName>
        <fullName evidence="3">cellulase</fullName>
        <ecNumber evidence="3">3.2.1.4</ecNumber>
    </recommendedName>
</protein>
<dbReference type="InterPro" id="IPR000334">
    <property type="entry name" value="Glyco_hydro_45"/>
</dbReference>
<organism evidence="11 12">
    <name type="scientific">Parascedosporium putredinis</name>
    <dbReference type="NCBI Taxonomy" id="1442378"/>
    <lineage>
        <taxon>Eukaryota</taxon>
        <taxon>Fungi</taxon>
        <taxon>Dikarya</taxon>
        <taxon>Ascomycota</taxon>
        <taxon>Pezizomycotina</taxon>
        <taxon>Sordariomycetes</taxon>
        <taxon>Hypocreomycetidae</taxon>
        <taxon>Microascales</taxon>
        <taxon>Microascaceae</taxon>
        <taxon>Parascedosporium</taxon>
    </lineage>
</organism>
<evidence type="ECO:0000313" key="11">
    <source>
        <dbReference type="EMBL" id="CAI4215691.1"/>
    </source>
</evidence>
<dbReference type="PANTHER" id="PTHR39730:SF1">
    <property type="entry name" value="ENDOGLUCANASE 1"/>
    <property type="match status" value="1"/>
</dbReference>
<keyword evidence="9" id="KW-0732">Signal</keyword>
<dbReference type="Pfam" id="PF02015">
    <property type="entry name" value="Glyco_hydro_45"/>
    <property type="match status" value="1"/>
</dbReference>
<evidence type="ECO:0000256" key="5">
    <source>
        <dbReference type="ARBA" id="ARBA00023001"/>
    </source>
</evidence>
<feature type="chain" id="PRO_5040105705" description="cellulase" evidence="9">
    <location>
        <begin position="18"/>
        <end position="222"/>
    </location>
</feature>
<name>A0A9P1H4D6_9PEZI</name>
<evidence type="ECO:0000259" key="10">
    <source>
        <dbReference type="Pfam" id="PF02015"/>
    </source>
</evidence>
<evidence type="ECO:0000256" key="7">
    <source>
        <dbReference type="ARBA" id="ARBA00023295"/>
    </source>
</evidence>
<sequence>MLTYAVLSSLFMGLASAQTAAKTFTSWDCCKPVCANTVNFRPDILTNRGVASVCNAQNQFLPLQQGILAQSSCAGGAGFLCDSYQPIPISEDQSIGFALQVGVAKWGGGGKEDDGANHQHRRHSHGESDVKLNDLIILTPGGGVGPYNTGCQLQYGAQYANAWGADYGGVTSRENCANLPDNLQAGCYWRYNWARGELNGWDIVYNPVTCPDRLVEVSGCAA</sequence>
<evidence type="ECO:0000256" key="3">
    <source>
        <dbReference type="ARBA" id="ARBA00012601"/>
    </source>
</evidence>
<dbReference type="GO" id="GO:0008810">
    <property type="term" value="F:cellulase activity"/>
    <property type="evidence" value="ECO:0007669"/>
    <property type="project" value="UniProtKB-EC"/>
</dbReference>
<dbReference type="EC" id="3.2.1.4" evidence="3"/>
<dbReference type="PANTHER" id="PTHR39730">
    <property type="entry name" value="ENDOGLUCANASE 1"/>
    <property type="match status" value="1"/>
</dbReference>
<evidence type="ECO:0000256" key="8">
    <source>
        <dbReference type="ARBA" id="ARBA00023326"/>
    </source>
</evidence>
<dbReference type="AlphaFoldDB" id="A0A9P1H4D6"/>
<dbReference type="GO" id="GO:0030245">
    <property type="term" value="P:cellulose catabolic process"/>
    <property type="evidence" value="ECO:0007669"/>
    <property type="project" value="UniProtKB-KW"/>
</dbReference>
<evidence type="ECO:0000256" key="1">
    <source>
        <dbReference type="ARBA" id="ARBA00000966"/>
    </source>
</evidence>
<dbReference type="InterPro" id="IPR036908">
    <property type="entry name" value="RlpA-like_sf"/>
</dbReference>
<proteinExistence type="inferred from homology"/>
<evidence type="ECO:0000256" key="6">
    <source>
        <dbReference type="ARBA" id="ARBA00023277"/>
    </source>
</evidence>
<dbReference type="Gene3D" id="2.40.40.10">
    <property type="entry name" value="RlpA-like domain"/>
    <property type="match status" value="2"/>
</dbReference>
<comment type="caution">
    <text evidence="11">The sequence shown here is derived from an EMBL/GenBank/DDBJ whole genome shotgun (WGS) entry which is preliminary data.</text>
</comment>
<evidence type="ECO:0000256" key="4">
    <source>
        <dbReference type="ARBA" id="ARBA00022801"/>
    </source>
</evidence>
<evidence type="ECO:0000256" key="2">
    <source>
        <dbReference type="ARBA" id="ARBA00007793"/>
    </source>
</evidence>
<dbReference type="Proteomes" id="UP000838763">
    <property type="component" value="Unassembled WGS sequence"/>
</dbReference>
<dbReference type="InterPro" id="IPR052288">
    <property type="entry name" value="GH45_Enzymes"/>
</dbReference>
<keyword evidence="7" id="KW-0326">Glycosidase</keyword>
<feature type="domain" description="Glycosyl hydrolases family 45 active site" evidence="10">
    <location>
        <begin position="25"/>
        <end position="220"/>
    </location>
</feature>
<feature type="signal peptide" evidence="9">
    <location>
        <begin position="1"/>
        <end position="17"/>
    </location>
</feature>
<accession>A0A9P1H4D6</accession>
<dbReference type="SUPFAM" id="SSF50685">
    <property type="entry name" value="Barwin-like endoglucanases"/>
    <property type="match status" value="1"/>
</dbReference>
<keyword evidence="6" id="KW-0119">Carbohydrate metabolism</keyword>
<dbReference type="OrthoDB" id="10035502at2759"/>
<comment type="similarity">
    <text evidence="2">Belongs to the glycosyl hydrolase 45 (cellulase K) family.</text>
</comment>
<comment type="catalytic activity">
    <reaction evidence="1">
        <text>Endohydrolysis of (1-&gt;4)-beta-D-glucosidic linkages in cellulose, lichenin and cereal beta-D-glucans.</text>
        <dbReference type="EC" id="3.2.1.4"/>
    </reaction>
</comment>
<evidence type="ECO:0000256" key="9">
    <source>
        <dbReference type="SAM" id="SignalP"/>
    </source>
</evidence>
<evidence type="ECO:0000313" key="12">
    <source>
        <dbReference type="Proteomes" id="UP000838763"/>
    </source>
</evidence>